<sequence length="161" mass="17940">MILPRTTNALRAASLRGATTRLPMHRHSVRCLSTTIPRRVAMADGGRAVDDIDLAFDYPSEMQETYTTPAGMHQARVDKEMGYPDQRVLYALVGGIGIVSLYGAVMSMWYPPEHITKMQATAGPTRIEPKEYMAANRDKTVHLPNQKPTDSKMERFFGRGG</sequence>
<keyword evidence="3" id="KW-1185">Reference proteome</keyword>
<dbReference type="Proteomes" id="UP001175000">
    <property type="component" value="Unassembled WGS sequence"/>
</dbReference>
<keyword evidence="1" id="KW-0472">Membrane</keyword>
<keyword evidence="1" id="KW-0812">Transmembrane</keyword>
<evidence type="ECO:0000313" key="2">
    <source>
        <dbReference type="EMBL" id="KAK0617004.1"/>
    </source>
</evidence>
<accession>A0AA39WKC1</accession>
<dbReference type="EMBL" id="JAULSU010000005">
    <property type="protein sequence ID" value="KAK0617004.1"/>
    <property type="molecule type" value="Genomic_DNA"/>
</dbReference>
<reference evidence="2" key="1">
    <citation type="submission" date="2023-06" db="EMBL/GenBank/DDBJ databases">
        <title>Genome-scale phylogeny and comparative genomics of the fungal order Sordariales.</title>
        <authorList>
            <consortium name="Lawrence Berkeley National Laboratory"/>
            <person name="Hensen N."/>
            <person name="Bonometti L."/>
            <person name="Westerberg I."/>
            <person name="Brannstrom I.O."/>
            <person name="Guillou S."/>
            <person name="Cros-Aarteil S."/>
            <person name="Calhoun S."/>
            <person name="Haridas S."/>
            <person name="Kuo A."/>
            <person name="Mondo S."/>
            <person name="Pangilinan J."/>
            <person name="Riley R."/>
            <person name="Labutti K."/>
            <person name="Andreopoulos B."/>
            <person name="Lipzen A."/>
            <person name="Chen C."/>
            <person name="Yanf M."/>
            <person name="Daum C."/>
            <person name="Ng V."/>
            <person name="Clum A."/>
            <person name="Steindorff A."/>
            <person name="Ohm R."/>
            <person name="Martin F."/>
            <person name="Silar P."/>
            <person name="Natvig D."/>
            <person name="Lalanne C."/>
            <person name="Gautier V."/>
            <person name="Ament-Velasquez S.L."/>
            <person name="Kruys A."/>
            <person name="Hutchinson M.I."/>
            <person name="Powell A.J."/>
            <person name="Barry K."/>
            <person name="Miller A.N."/>
            <person name="Grigoriev I.V."/>
            <person name="Debuchy R."/>
            <person name="Gladieux P."/>
            <person name="Thoren M.H."/>
            <person name="Johannesson H."/>
        </authorList>
    </citation>
    <scope>NUCLEOTIDE SEQUENCE</scope>
    <source>
        <strain evidence="2">CBS 606.72</strain>
    </source>
</reference>
<feature type="transmembrane region" description="Helical" evidence="1">
    <location>
        <begin position="88"/>
        <end position="110"/>
    </location>
</feature>
<comment type="caution">
    <text evidence="2">The sequence shown here is derived from an EMBL/GenBank/DDBJ whole genome shotgun (WGS) entry which is preliminary data.</text>
</comment>
<organism evidence="2 3">
    <name type="scientific">Immersiella caudata</name>
    <dbReference type="NCBI Taxonomy" id="314043"/>
    <lineage>
        <taxon>Eukaryota</taxon>
        <taxon>Fungi</taxon>
        <taxon>Dikarya</taxon>
        <taxon>Ascomycota</taxon>
        <taxon>Pezizomycotina</taxon>
        <taxon>Sordariomycetes</taxon>
        <taxon>Sordariomycetidae</taxon>
        <taxon>Sordariales</taxon>
        <taxon>Lasiosphaeriaceae</taxon>
        <taxon>Immersiella</taxon>
    </lineage>
</organism>
<evidence type="ECO:0000313" key="3">
    <source>
        <dbReference type="Proteomes" id="UP001175000"/>
    </source>
</evidence>
<name>A0AA39WKC1_9PEZI</name>
<evidence type="ECO:0000256" key="1">
    <source>
        <dbReference type="SAM" id="Phobius"/>
    </source>
</evidence>
<dbReference type="AlphaFoldDB" id="A0AA39WKC1"/>
<protein>
    <submittedName>
        <fullName evidence="2">Uncharacterized protein</fullName>
    </submittedName>
</protein>
<proteinExistence type="predicted"/>
<gene>
    <name evidence="2" type="ORF">B0T14DRAFT_498110</name>
</gene>
<keyword evidence="1" id="KW-1133">Transmembrane helix</keyword>